<dbReference type="EMBL" id="BMQA01000143">
    <property type="protein sequence ID" value="GGJ72199.1"/>
    <property type="molecule type" value="Genomic_DNA"/>
</dbReference>
<proteinExistence type="predicted"/>
<organism evidence="1 2">
    <name type="scientific">Streptomyces brasiliensis</name>
    <dbReference type="NCBI Taxonomy" id="1954"/>
    <lineage>
        <taxon>Bacteria</taxon>
        <taxon>Bacillati</taxon>
        <taxon>Actinomycetota</taxon>
        <taxon>Actinomycetes</taxon>
        <taxon>Kitasatosporales</taxon>
        <taxon>Streptomycetaceae</taxon>
        <taxon>Streptomyces</taxon>
    </lineage>
</organism>
<keyword evidence="2" id="KW-1185">Reference proteome</keyword>
<accession>A0A917PE41</accession>
<reference evidence="1" key="2">
    <citation type="submission" date="2020-09" db="EMBL/GenBank/DDBJ databases">
        <authorList>
            <person name="Sun Q."/>
            <person name="Ohkuma M."/>
        </authorList>
    </citation>
    <scope>NUCLEOTIDE SEQUENCE</scope>
    <source>
        <strain evidence="1">JCM 3086</strain>
    </source>
</reference>
<gene>
    <name evidence="1" type="ORF">GCM10010121_098460</name>
</gene>
<dbReference type="AlphaFoldDB" id="A0A917PE41"/>
<evidence type="ECO:0000313" key="1">
    <source>
        <dbReference type="EMBL" id="GGJ72199.1"/>
    </source>
</evidence>
<evidence type="ECO:0000313" key="2">
    <source>
        <dbReference type="Proteomes" id="UP000657574"/>
    </source>
</evidence>
<name>A0A917PE41_9ACTN</name>
<protein>
    <submittedName>
        <fullName evidence="1">Uncharacterized protein</fullName>
    </submittedName>
</protein>
<sequence>MTVRRTRSPQTGQKANTQRPWRLLCLWVETSNASPNGTGASCVAHTTSVTRSVAALKTPSVCSGPLVAPQQPFVSDSVPVVRYRLPGQAMAKKL</sequence>
<reference evidence="1" key="1">
    <citation type="journal article" date="2014" name="Int. J. Syst. Evol. Microbiol.">
        <title>Complete genome sequence of Corynebacterium casei LMG S-19264T (=DSM 44701T), isolated from a smear-ripened cheese.</title>
        <authorList>
            <consortium name="US DOE Joint Genome Institute (JGI-PGF)"/>
            <person name="Walter F."/>
            <person name="Albersmeier A."/>
            <person name="Kalinowski J."/>
            <person name="Ruckert C."/>
        </authorList>
    </citation>
    <scope>NUCLEOTIDE SEQUENCE</scope>
    <source>
        <strain evidence="1">JCM 3086</strain>
    </source>
</reference>
<dbReference type="Proteomes" id="UP000657574">
    <property type="component" value="Unassembled WGS sequence"/>
</dbReference>
<comment type="caution">
    <text evidence="1">The sequence shown here is derived from an EMBL/GenBank/DDBJ whole genome shotgun (WGS) entry which is preliminary data.</text>
</comment>